<dbReference type="NCBIfam" id="TIGR00080">
    <property type="entry name" value="pimt"/>
    <property type="match status" value="1"/>
</dbReference>
<protein>
    <recommendedName>
        <fullName evidence="3">protein-L-isoaspartate(D-aspartate) O-methyltransferase</fullName>
        <ecNumber evidence="3">2.1.1.77</ecNumber>
    </recommendedName>
</protein>
<comment type="caution">
    <text evidence="8">The sequence shown here is derived from an EMBL/GenBank/DDBJ whole genome shotgun (WGS) entry which is preliminary data.</text>
</comment>
<gene>
    <name evidence="8" type="ORF">BZA70DRAFT_15641</name>
</gene>
<keyword evidence="9" id="KW-1185">Reference proteome</keyword>
<dbReference type="Pfam" id="PF01135">
    <property type="entry name" value="PCMT"/>
    <property type="match status" value="1"/>
</dbReference>
<evidence type="ECO:0000256" key="1">
    <source>
        <dbReference type="ARBA" id="ARBA00004496"/>
    </source>
</evidence>
<evidence type="ECO:0000256" key="7">
    <source>
        <dbReference type="ARBA" id="ARBA00022691"/>
    </source>
</evidence>
<dbReference type="PANTHER" id="PTHR11579:SF0">
    <property type="entry name" value="PROTEIN-L-ISOASPARTATE(D-ASPARTATE) O-METHYLTRANSFERASE"/>
    <property type="match status" value="1"/>
</dbReference>
<dbReference type="RefSeq" id="XP_064770519.1">
    <property type="nucleotide sequence ID" value="XM_064909750.1"/>
</dbReference>
<dbReference type="EC" id="2.1.1.77" evidence="3"/>
<dbReference type="PANTHER" id="PTHR11579">
    <property type="entry name" value="PROTEIN-L-ISOASPARTATE O-METHYLTRANSFERASE"/>
    <property type="match status" value="1"/>
</dbReference>
<evidence type="ECO:0000256" key="5">
    <source>
        <dbReference type="ARBA" id="ARBA00022603"/>
    </source>
</evidence>
<evidence type="ECO:0000256" key="4">
    <source>
        <dbReference type="ARBA" id="ARBA00022490"/>
    </source>
</evidence>
<keyword evidence="5" id="KW-0489">Methyltransferase</keyword>
<keyword evidence="4" id="KW-0963">Cytoplasm</keyword>
<dbReference type="EMBL" id="JBBJBU010000001">
    <property type="protein sequence ID" value="KAK7207486.1"/>
    <property type="molecule type" value="Genomic_DNA"/>
</dbReference>
<comment type="similarity">
    <text evidence="2">Belongs to the methyltransferase superfamily. L-isoaspartyl/D-aspartyl protein methyltransferase family.</text>
</comment>
<keyword evidence="7" id="KW-0949">S-adenosyl-L-methionine</keyword>
<dbReference type="GeneID" id="90035262"/>
<evidence type="ECO:0000256" key="6">
    <source>
        <dbReference type="ARBA" id="ARBA00022679"/>
    </source>
</evidence>
<comment type="subcellular location">
    <subcellularLocation>
        <location evidence="1">Cytoplasm</location>
    </subcellularLocation>
</comment>
<organism evidence="8 9">
    <name type="scientific">Myxozyma melibiosi</name>
    <dbReference type="NCBI Taxonomy" id="54550"/>
    <lineage>
        <taxon>Eukaryota</taxon>
        <taxon>Fungi</taxon>
        <taxon>Dikarya</taxon>
        <taxon>Ascomycota</taxon>
        <taxon>Saccharomycotina</taxon>
        <taxon>Lipomycetes</taxon>
        <taxon>Lipomycetales</taxon>
        <taxon>Lipomycetaceae</taxon>
        <taxon>Myxozyma</taxon>
    </lineage>
</organism>
<dbReference type="InterPro" id="IPR029063">
    <property type="entry name" value="SAM-dependent_MTases_sf"/>
</dbReference>
<evidence type="ECO:0000313" key="9">
    <source>
        <dbReference type="Proteomes" id="UP001498771"/>
    </source>
</evidence>
<reference evidence="8 9" key="1">
    <citation type="submission" date="2024-03" db="EMBL/GenBank/DDBJ databases">
        <title>Genome-scale model development and genomic sequencing of the oleaginous clade Lipomyces.</title>
        <authorList>
            <consortium name="Lawrence Berkeley National Laboratory"/>
            <person name="Czajka J.J."/>
            <person name="Han Y."/>
            <person name="Kim J."/>
            <person name="Mondo S.J."/>
            <person name="Hofstad B.A."/>
            <person name="Robles A."/>
            <person name="Haridas S."/>
            <person name="Riley R."/>
            <person name="LaButti K."/>
            <person name="Pangilinan J."/>
            <person name="Andreopoulos W."/>
            <person name="Lipzen A."/>
            <person name="Yan J."/>
            <person name="Wang M."/>
            <person name="Ng V."/>
            <person name="Grigoriev I.V."/>
            <person name="Spatafora J.W."/>
            <person name="Magnuson J.K."/>
            <person name="Baker S.E."/>
            <person name="Pomraning K.R."/>
        </authorList>
    </citation>
    <scope>NUCLEOTIDE SEQUENCE [LARGE SCALE GENOMIC DNA]</scope>
    <source>
        <strain evidence="8 9">Phaff 52-87</strain>
    </source>
</reference>
<dbReference type="InterPro" id="IPR000682">
    <property type="entry name" value="PCMT"/>
</dbReference>
<evidence type="ECO:0000313" key="8">
    <source>
        <dbReference type="EMBL" id="KAK7207486.1"/>
    </source>
</evidence>
<dbReference type="SUPFAM" id="SSF53335">
    <property type="entry name" value="S-adenosyl-L-methionine-dependent methyltransferases"/>
    <property type="match status" value="1"/>
</dbReference>
<proteinExistence type="inferred from homology"/>
<evidence type="ECO:0000256" key="2">
    <source>
        <dbReference type="ARBA" id="ARBA00005369"/>
    </source>
</evidence>
<evidence type="ECO:0000256" key="3">
    <source>
        <dbReference type="ARBA" id="ARBA00011890"/>
    </source>
</evidence>
<dbReference type="CDD" id="cd02440">
    <property type="entry name" value="AdoMet_MTases"/>
    <property type="match status" value="1"/>
</dbReference>
<sequence>MAWRCSASTNAKLVDNLAAAQLLSTSRVIDAFKATDRGLFSPRRPYEDAPQYLGYGATISAPHMHAVAVESLHEYLYPGAAALDIGSGSGYLLAVMAKLVMPGGKVCGIEHIRELNDAAVERFLSSEGEQGNSWIKNGDVVFWTGDGRKGWPDPEIKFDAIHVGAAIPVVPESLISHLKSPGKMFIPVGEAGDTQHIYEIVKDSAGVVTHNRKFGVSYVPLADAEYYYSKGDNPLVT</sequence>
<dbReference type="Proteomes" id="UP001498771">
    <property type="component" value="Unassembled WGS sequence"/>
</dbReference>
<name>A0ABR1FCA8_9ASCO</name>
<dbReference type="Gene3D" id="3.40.50.150">
    <property type="entry name" value="Vaccinia Virus protein VP39"/>
    <property type="match status" value="1"/>
</dbReference>
<keyword evidence="6" id="KW-0808">Transferase</keyword>
<accession>A0ABR1FCA8</accession>